<name>A0A2T7G9A7_9RHOB</name>
<evidence type="ECO:0000256" key="1">
    <source>
        <dbReference type="SAM" id="MobiDB-lite"/>
    </source>
</evidence>
<dbReference type="AlphaFoldDB" id="A0A2T7G9A7"/>
<gene>
    <name evidence="3" type="ORF">DC366_04165</name>
</gene>
<keyword evidence="2" id="KW-0812">Transmembrane</keyword>
<sequence length="243" mass="25389">MSDSDSFIEEVSEEVRRDRLFGLMRRYGWIAILAVVILVGGAAYNEWRKAQNRAEAEALGDAILSALETEDQSARVDALDAVAPAGPGSEAVIAMMAAAEALKDDPEGAVRRLLAIADDSGGAAPVYRQIATLKAVMIPDGGMSPQARRDRLDGLALGEGVMRLLAEEQLAYLDIEADDPASAQARLRGIIGDAEATPGLRRRATQVIVALGGDVTPGAEAAQPEPDEEPADGAGTQGEGAAE</sequence>
<reference evidence="3 4" key="1">
    <citation type="submission" date="2018-04" db="EMBL/GenBank/DDBJ databases">
        <title>Pelagivirga bohaiensis gen. nov., sp. nov., a bacterium isolated from the Bohai Sea.</title>
        <authorList>
            <person name="Ji X."/>
        </authorList>
    </citation>
    <scope>NUCLEOTIDE SEQUENCE [LARGE SCALE GENOMIC DNA]</scope>
    <source>
        <strain evidence="3 4">BH-SD19</strain>
    </source>
</reference>
<accession>A0A2T7G9A7</accession>
<feature type="region of interest" description="Disordered" evidence="1">
    <location>
        <begin position="214"/>
        <end position="243"/>
    </location>
</feature>
<evidence type="ECO:0008006" key="5">
    <source>
        <dbReference type="Google" id="ProtNLM"/>
    </source>
</evidence>
<keyword evidence="4" id="KW-1185">Reference proteome</keyword>
<organism evidence="3 4">
    <name type="scientific">Pelagivirga sediminicola</name>
    <dbReference type="NCBI Taxonomy" id="2170575"/>
    <lineage>
        <taxon>Bacteria</taxon>
        <taxon>Pseudomonadati</taxon>
        <taxon>Pseudomonadota</taxon>
        <taxon>Alphaproteobacteria</taxon>
        <taxon>Rhodobacterales</taxon>
        <taxon>Paracoccaceae</taxon>
        <taxon>Pelagivirga</taxon>
    </lineage>
</organism>
<evidence type="ECO:0000256" key="2">
    <source>
        <dbReference type="SAM" id="Phobius"/>
    </source>
</evidence>
<proteinExistence type="predicted"/>
<protein>
    <recommendedName>
        <fullName evidence="5">Tetratricopeptide repeat-like domain-containing protein</fullName>
    </recommendedName>
</protein>
<keyword evidence="2" id="KW-1133">Transmembrane helix</keyword>
<evidence type="ECO:0000313" key="4">
    <source>
        <dbReference type="Proteomes" id="UP000244446"/>
    </source>
</evidence>
<evidence type="ECO:0000313" key="3">
    <source>
        <dbReference type="EMBL" id="PVA10986.1"/>
    </source>
</evidence>
<dbReference type="RefSeq" id="WP_108690960.1">
    <property type="nucleotide sequence ID" value="NZ_QCYH01000002.1"/>
</dbReference>
<dbReference type="OrthoDB" id="7173339at2"/>
<keyword evidence="2" id="KW-0472">Membrane</keyword>
<feature type="transmembrane region" description="Helical" evidence="2">
    <location>
        <begin position="27"/>
        <end position="44"/>
    </location>
</feature>
<dbReference type="Proteomes" id="UP000244446">
    <property type="component" value="Unassembled WGS sequence"/>
</dbReference>
<comment type="caution">
    <text evidence="3">The sequence shown here is derived from an EMBL/GenBank/DDBJ whole genome shotgun (WGS) entry which is preliminary data.</text>
</comment>
<dbReference type="EMBL" id="QCYH01000002">
    <property type="protein sequence ID" value="PVA10986.1"/>
    <property type="molecule type" value="Genomic_DNA"/>
</dbReference>